<dbReference type="PANTHER" id="PTHR47816">
    <property type="entry name" value="RIBOSOMAL RNA SMALL SUBUNIT METHYLTRANSFERASE C"/>
    <property type="match status" value="1"/>
</dbReference>
<feature type="domain" description="Methyltransferase small" evidence="3">
    <location>
        <begin position="48"/>
        <end position="151"/>
    </location>
</feature>
<keyword evidence="2 4" id="KW-0808">Transferase</keyword>
<protein>
    <submittedName>
        <fullName evidence="4">Methyltransferase domain-containing protein</fullName>
    </submittedName>
</protein>
<sequence length="240" mass="26071">MTHTSGEVVETMTVEESPETVAQVLQHALVGEDLPDSFTLLGQEWSLHRGVFPSTLSAATEVLASMVPYPKGGSLLEVGCGTGVISVTAALEGCASVTALDINEKAVANTAANIERHGVGDRVRVLHSDMYEALEPTDRFDAIFWNVPWTYVEDGFPLSTDLHSAVFDPGYQGQSRYIAGAHAHLTDGGRLLIGTADLGDRARLDSIAEKAGMRVDMLDRVRRIEEVRVMEYHLLELHAK</sequence>
<dbReference type="EMBL" id="CP023699">
    <property type="protein sequence ID" value="QEU89819.1"/>
    <property type="molecule type" value="Genomic_DNA"/>
</dbReference>
<evidence type="ECO:0000259" key="3">
    <source>
        <dbReference type="Pfam" id="PF05175"/>
    </source>
</evidence>
<dbReference type="KEGG" id="ska:CP970_01630"/>
<keyword evidence="1 4" id="KW-0489">Methyltransferase</keyword>
<evidence type="ECO:0000256" key="2">
    <source>
        <dbReference type="ARBA" id="ARBA00022679"/>
    </source>
</evidence>
<dbReference type="Pfam" id="PF05175">
    <property type="entry name" value="MTS"/>
    <property type="match status" value="1"/>
</dbReference>
<dbReference type="InterPro" id="IPR046977">
    <property type="entry name" value="RsmC/RlmG"/>
</dbReference>
<dbReference type="AlphaFoldDB" id="A0A5J6G2M5"/>
<dbReference type="InterPro" id="IPR029063">
    <property type="entry name" value="SAM-dependent_MTases_sf"/>
</dbReference>
<dbReference type="InterPro" id="IPR007848">
    <property type="entry name" value="Small_mtfrase_dom"/>
</dbReference>
<name>A0A5J6G2M5_STRKN</name>
<dbReference type="Gene3D" id="3.40.50.150">
    <property type="entry name" value="Vaccinia Virus protein VP39"/>
    <property type="match status" value="1"/>
</dbReference>
<dbReference type="OrthoDB" id="267914at2"/>
<dbReference type="GO" id="GO:0008757">
    <property type="term" value="F:S-adenosylmethionine-dependent methyltransferase activity"/>
    <property type="evidence" value="ECO:0007669"/>
    <property type="project" value="InterPro"/>
</dbReference>
<accession>A0A5J6G2M5</accession>
<dbReference type="PANTHER" id="PTHR47816:SF4">
    <property type="entry name" value="RIBOSOMAL RNA SMALL SUBUNIT METHYLTRANSFERASE C"/>
    <property type="match status" value="1"/>
</dbReference>
<gene>
    <name evidence="4" type="ORF">CP970_01630</name>
</gene>
<evidence type="ECO:0000256" key="1">
    <source>
        <dbReference type="ARBA" id="ARBA00022603"/>
    </source>
</evidence>
<dbReference type="SUPFAM" id="SSF53335">
    <property type="entry name" value="S-adenosyl-L-methionine-dependent methyltransferases"/>
    <property type="match status" value="1"/>
</dbReference>
<dbReference type="Proteomes" id="UP000325529">
    <property type="component" value="Chromosome"/>
</dbReference>
<reference evidence="4 5" key="1">
    <citation type="submission" date="2017-09" db="EMBL/GenBank/DDBJ databases">
        <authorList>
            <person name="Lee N."/>
            <person name="Cho B.-K."/>
        </authorList>
    </citation>
    <scope>NUCLEOTIDE SEQUENCE [LARGE SCALE GENOMIC DNA]</scope>
    <source>
        <strain evidence="4 5">ATCC 12853</strain>
    </source>
</reference>
<keyword evidence="5" id="KW-1185">Reference proteome</keyword>
<dbReference type="GO" id="GO:0032259">
    <property type="term" value="P:methylation"/>
    <property type="evidence" value="ECO:0007669"/>
    <property type="project" value="UniProtKB-KW"/>
</dbReference>
<evidence type="ECO:0000313" key="5">
    <source>
        <dbReference type="Proteomes" id="UP000325529"/>
    </source>
</evidence>
<organism evidence="4 5">
    <name type="scientific">Streptomyces kanamyceticus</name>
    <dbReference type="NCBI Taxonomy" id="1967"/>
    <lineage>
        <taxon>Bacteria</taxon>
        <taxon>Bacillati</taxon>
        <taxon>Actinomycetota</taxon>
        <taxon>Actinomycetes</taxon>
        <taxon>Kitasatosporales</taxon>
        <taxon>Streptomycetaceae</taxon>
        <taxon>Streptomyces</taxon>
    </lineage>
</organism>
<proteinExistence type="predicted"/>
<evidence type="ECO:0000313" key="4">
    <source>
        <dbReference type="EMBL" id="QEU89819.1"/>
    </source>
</evidence>
<dbReference type="CDD" id="cd02440">
    <property type="entry name" value="AdoMet_MTases"/>
    <property type="match status" value="1"/>
</dbReference>